<protein>
    <submittedName>
        <fullName evidence="2">Uncharacterized protein</fullName>
    </submittedName>
</protein>
<comment type="caution">
    <text evidence="2">The sequence shown here is derived from an EMBL/GenBank/DDBJ whole genome shotgun (WGS) entry which is preliminary data.</text>
</comment>
<evidence type="ECO:0000313" key="2">
    <source>
        <dbReference type="EMBL" id="OBY64526.1"/>
    </source>
</evidence>
<organism evidence="2 3">
    <name type="scientific">Polaribacter vadi</name>
    <dbReference type="NCBI Taxonomy" id="1774273"/>
    <lineage>
        <taxon>Bacteria</taxon>
        <taxon>Pseudomonadati</taxon>
        <taxon>Bacteroidota</taxon>
        <taxon>Flavobacteriia</taxon>
        <taxon>Flavobacteriales</taxon>
        <taxon>Flavobacteriaceae</taxon>
    </lineage>
</organism>
<feature type="transmembrane region" description="Helical" evidence="1">
    <location>
        <begin position="65"/>
        <end position="81"/>
    </location>
</feature>
<dbReference type="AlphaFoldDB" id="A0A1B8TXS8"/>
<keyword evidence="1" id="KW-0472">Membrane</keyword>
<evidence type="ECO:0000256" key="1">
    <source>
        <dbReference type="SAM" id="Phobius"/>
    </source>
</evidence>
<dbReference type="EMBL" id="LSFM01000022">
    <property type="protein sequence ID" value="OBY64526.1"/>
    <property type="molecule type" value="Genomic_DNA"/>
</dbReference>
<sequence>MSYFEKLLFVLFILLIIYLWNRFVITTIIKKLIGFHKKYNPANLHRQPIKFVVDNEKNIVKYLQYFYWFAAIVMCYQLLFFKY</sequence>
<feature type="transmembrane region" description="Helical" evidence="1">
    <location>
        <begin position="7"/>
        <end position="29"/>
    </location>
</feature>
<gene>
    <name evidence="2" type="ORF">LPB3_09100</name>
</gene>
<keyword evidence="1" id="KW-0812">Transmembrane</keyword>
<keyword evidence="3" id="KW-1185">Reference proteome</keyword>
<dbReference type="Proteomes" id="UP000092584">
    <property type="component" value="Unassembled WGS sequence"/>
</dbReference>
<reference evidence="3" key="1">
    <citation type="submission" date="2016-02" db="EMBL/GenBank/DDBJ databases">
        <authorList>
            <person name="Shin S.-K."/>
            <person name="Yi H."/>
            <person name="Kim E."/>
        </authorList>
    </citation>
    <scope>NUCLEOTIDE SEQUENCE [LARGE SCALE GENOMIC DNA]</scope>
    <source>
        <strain evidence="3">LPB0003</strain>
    </source>
</reference>
<proteinExistence type="predicted"/>
<name>A0A1B8TXS8_9FLAO</name>
<dbReference type="STRING" id="1774273.LPB03_03395"/>
<evidence type="ECO:0000313" key="3">
    <source>
        <dbReference type="Proteomes" id="UP000092584"/>
    </source>
</evidence>
<dbReference type="KEGG" id="pob:LPB03_03395"/>
<keyword evidence="1" id="KW-1133">Transmembrane helix</keyword>
<accession>A0A1B8TXS8</accession>